<protein>
    <submittedName>
        <fullName evidence="1">Uncharacterized protein</fullName>
    </submittedName>
</protein>
<gene>
    <name evidence="1" type="ORF">DICVIV_10164</name>
</gene>
<evidence type="ECO:0000313" key="2">
    <source>
        <dbReference type="Proteomes" id="UP000053766"/>
    </source>
</evidence>
<dbReference type="Proteomes" id="UP000053766">
    <property type="component" value="Unassembled WGS sequence"/>
</dbReference>
<dbReference type="EMBL" id="KN716524">
    <property type="protein sequence ID" value="KJH43822.1"/>
    <property type="molecule type" value="Genomic_DNA"/>
</dbReference>
<accession>A0A0D8XJ84</accession>
<reference evidence="2" key="2">
    <citation type="journal article" date="2016" name="Sci. Rep.">
        <title>Dictyocaulus viviparus genome, variome and transcriptome elucidate lungworm biology and support future intervention.</title>
        <authorList>
            <person name="McNulty S.N."/>
            <person name="Strube C."/>
            <person name="Rosa B.A."/>
            <person name="Martin J.C."/>
            <person name="Tyagi R."/>
            <person name="Choi Y.J."/>
            <person name="Wang Q."/>
            <person name="Hallsworth Pepin K."/>
            <person name="Zhang X."/>
            <person name="Ozersky P."/>
            <person name="Wilson R.K."/>
            <person name="Sternberg P.W."/>
            <person name="Gasser R.B."/>
            <person name="Mitreva M."/>
        </authorList>
    </citation>
    <scope>NUCLEOTIDE SEQUENCE [LARGE SCALE GENOMIC DNA]</scope>
    <source>
        <strain evidence="2">HannoverDv2000</strain>
    </source>
</reference>
<evidence type="ECO:0000313" key="1">
    <source>
        <dbReference type="EMBL" id="KJH43822.1"/>
    </source>
</evidence>
<reference evidence="1 2" key="1">
    <citation type="submission" date="2013-11" db="EMBL/GenBank/DDBJ databases">
        <title>Draft genome of the bovine lungworm Dictyocaulus viviparus.</title>
        <authorList>
            <person name="Mitreva M."/>
        </authorList>
    </citation>
    <scope>NUCLEOTIDE SEQUENCE [LARGE SCALE GENOMIC DNA]</scope>
    <source>
        <strain evidence="1 2">HannoverDv2000</strain>
    </source>
</reference>
<dbReference type="AlphaFoldDB" id="A0A0D8XJ84"/>
<dbReference type="OrthoDB" id="5847600at2759"/>
<sequence length="367" mass="42306">MDSVNDISATESVCSSNCTIDSISDVNSCVSQTFDSENRSSPWPTVERFTAGDDDFGSLARNYGPPLFMCFYHNRCGRPVSRFCDVPLTEAVKALNAQHEHTKYINLVVRFDSCGEEDIFLFLPVLKLLLFRCRINFNVTKWQRCVLLMADYKFASKIVEVMAEFTDKIFELNIGSIEHVREQRCRTDPDTEAKCVLETLQIWLSKCCSYIRCLRLFTFVQLDFQLSLLIAMCPFLSHLSLCRVSGIDCSIFNGIKSLEFNGCGMAYSEQDLHVAKNVEKCFPNLRIIAFRGICFEPVMKSFIRHLTFTGRRFELYQMISLQQFANLVRSTFMTRSHEGDDCIELVNERYGTCLLVRDNRRVYHTPF</sequence>
<keyword evidence="2" id="KW-1185">Reference proteome</keyword>
<proteinExistence type="predicted"/>
<organism evidence="1 2">
    <name type="scientific">Dictyocaulus viviparus</name>
    <name type="common">Bovine lungworm</name>
    <dbReference type="NCBI Taxonomy" id="29172"/>
    <lineage>
        <taxon>Eukaryota</taxon>
        <taxon>Metazoa</taxon>
        <taxon>Ecdysozoa</taxon>
        <taxon>Nematoda</taxon>
        <taxon>Chromadorea</taxon>
        <taxon>Rhabditida</taxon>
        <taxon>Rhabditina</taxon>
        <taxon>Rhabditomorpha</taxon>
        <taxon>Strongyloidea</taxon>
        <taxon>Metastrongylidae</taxon>
        <taxon>Dictyocaulus</taxon>
    </lineage>
</organism>
<name>A0A0D8XJ84_DICVI</name>